<comment type="caution">
    <text evidence="4">The sequence shown here is derived from an EMBL/GenBank/DDBJ whole genome shotgun (WGS) entry which is preliminary data.</text>
</comment>
<protein>
    <recommendedName>
        <fullName evidence="6">Pentatricopeptide repeat-containing protein</fullName>
    </recommendedName>
</protein>
<dbReference type="NCBIfam" id="TIGR00756">
    <property type="entry name" value="PPR"/>
    <property type="match status" value="1"/>
</dbReference>
<keyword evidence="5" id="KW-1185">Reference proteome</keyword>
<gene>
    <name evidence="4" type="ORF">LIER_42071</name>
</gene>
<evidence type="ECO:0000256" key="2">
    <source>
        <dbReference type="ARBA" id="ARBA00022737"/>
    </source>
</evidence>
<evidence type="ECO:0000313" key="5">
    <source>
        <dbReference type="Proteomes" id="UP001454036"/>
    </source>
</evidence>
<dbReference type="Pfam" id="PF13041">
    <property type="entry name" value="PPR_2"/>
    <property type="match status" value="1"/>
</dbReference>
<dbReference type="InterPro" id="IPR011990">
    <property type="entry name" value="TPR-like_helical_dom_sf"/>
</dbReference>
<organism evidence="4 5">
    <name type="scientific">Lithospermum erythrorhizon</name>
    <name type="common">Purple gromwell</name>
    <name type="synonym">Lithospermum officinale var. erythrorhizon</name>
    <dbReference type="NCBI Taxonomy" id="34254"/>
    <lineage>
        <taxon>Eukaryota</taxon>
        <taxon>Viridiplantae</taxon>
        <taxon>Streptophyta</taxon>
        <taxon>Embryophyta</taxon>
        <taxon>Tracheophyta</taxon>
        <taxon>Spermatophyta</taxon>
        <taxon>Magnoliopsida</taxon>
        <taxon>eudicotyledons</taxon>
        <taxon>Gunneridae</taxon>
        <taxon>Pentapetalae</taxon>
        <taxon>asterids</taxon>
        <taxon>lamiids</taxon>
        <taxon>Boraginales</taxon>
        <taxon>Boraginaceae</taxon>
        <taxon>Boraginoideae</taxon>
        <taxon>Lithospermeae</taxon>
        <taxon>Lithospermum</taxon>
    </lineage>
</organism>
<feature type="repeat" description="PPR" evidence="3">
    <location>
        <begin position="7"/>
        <end position="41"/>
    </location>
</feature>
<sequence length="149" mass="16794">MKGIVLTTHAYNPIIQALFKKKGSKEAIRLFREMEEKSNPPDAISYKIVFRGLCSGGGPIQEAVDFAFEMTLKGYIPEFSSFYMLAEGLCSLSMEDTLVKLIEHVITKAKFSDSEVSMIMRFVKIQKFQDALATLGKILDKGKPRRGYQ</sequence>
<evidence type="ECO:0000256" key="1">
    <source>
        <dbReference type="ARBA" id="ARBA00007626"/>
    </source>
</evidence>
<name>A0AAV3RMP6_LITER</name>
<feature type="repeat" description="PPR" evidence="3">
    <location>
        <begin position="42"/>
        <end position="77"/>
    </location>
</feature>
<accession>A0AAV3RMP6</accession>
<keyword evidence="2" id="KW-0677">Repeat</keyword>
<reference evidence="4 5" key="1">
    <citation type="submission" date="2024-01" db="EMBL/GenBank/DDBJ databases">
        <title>The complete chloroplast genome sequence of Lithospermum erythrorhizon: insights into the phylogenetic relationship among Boraginaceae species and the maternal lineages of purple gromwells.</title>
        <authorList>
            <person name="Okada T."/>
            <person name="Watanabe K."/>
        </authorList>
    </citation>
    <scope>NUCLEOTIDE SEQUENCE [LARGE SCALE GENOMIC DNA]</scope>
</reference>
<dbReference type="PROSITE" id="PS51375">
    <property type="entry name" value="PPR"/>
    <property type="match status" value="2"/>
</dbReference>
<proteinExistence type="inferred from homology"/>
<dbReference type="Proteomes" id="UP001454036">
    <property type="component" value="Unassembled WGS sequence"/>
</dbReference>
<dbReference type="Gene3D" id="1.25.40.10">
    <property type="entry name" value="Tetratricopeptide repeat domain"/>
    <property type="match status" value="1"/>
</dbReference>
<evidence type="ECO:0000256" key="3">
    <source>
        <dbReference type="PROSITE-ProRule" id="PRU00708"/>
    </source>
</evidence>
<comment type="similarity">
    <text evidence="1">Belongs to the PPR family. P subfamily.</text>
</comment>
<evidence type="ECO:0008006" key="6">
    <source>
        <dbReference type="Google" id="ProtNLM"/>
    </source>
</evidence>
<dbReference type="EMBL" id="BAABME010027988">
    <property type="protein sequence ID" value="GAA0176413.1"/>
    <property type="molecule type" value="Genomic_DNA"/>
</dbReference>
<dbReference type="InterPro" id="IPR002885">
    <property type="entry name" value="PPR_rpt"/>
</dbReference>
<dbReference type="PANTHER" id="PTHR47941">
    <property type="entry name" value="PENTATRICOPEPTIDE REPEAT-CONTAINING PROTEIN 3, MITOCHONDRIAL"/>
    <property type="match status" value="1"/>
</dbReference>
<dbReference type="AlphaFoldDB" id="A0AAV3RMP6"/>
<evidence type="ECO:0000313" key="4">
    <source>
        <dbReference type="EMBL" id="GAA0176413.1"/>
    </source>
</evidence>